<evidence type="ECO:0000313" key="3">
    <source>
        <dbReference type="Proteomes" id="UP000494252"/>
    </source>
</evidence>
<sequence length="112" mass="12139">MTCFVFLAPMRTTRRAVHPKRSVALPQPGEARTPRPKKNGASLKRAPLLHDLSRWRLRRITPAQLAITYLAATTPPAPDQRGSGALSLLFASRHTTAAAIRSNTASTTNSGL</sequence>
<proteinExistence type="predicted"/>
<dbReference type="AlphaFoldDB" id="A0A6J5GHT3"/>
<evidence type="ECO:0000256" key="1">
    <source>
        <dbReference type="SAM" id="MobiDB-lite"/>
    </source>
</evidence>
<gene>
    <name evidence="2" type="ORF">LMG27177_04560</name>
</gene>
<name>A0A6J5GHT3_9BURK</name>
<organism evidence="2 3">
    <name type="scientific">Paraburkholderia fynbosensis</name>
    <dbReference type="NCBI Taxonomy" id="1200993"/>
    <lineage>
        <taxon>Bacteria</taxon>
        <taxon>Pseudomonadati</taxon>
        <taxon>Pseudomonadota</taxon>
        <taxon>Betaproteobacteria</taxon>
        <taxon>Burkholderiales</taxon>
        <taxon>Burkholderiaceae</taxon>
        <taxon>Paraburkholderia</taxon>
    </lineage>
</organism>
<protein>
    <submittedName>
        <fullName evidence="2">Uncharacterized protein</fullName>
    </submittedName>
</protein>
<accession>A0A6J5GHT3</accession>
<dbReference type="EMBL" id="CADIKI010000014">
    <property type="protein sequence ID" value="CAB3799111.1"/>
    <property type="molecule type" value="Genomic_DNA"/>
</dbReference>
<feature type="region of interest" description="Disordered" evidence="1">
    <location>
        <begin position="16"/>
        <end position="45"/>
    </location>
</feature>
<dbReference type="Proteomes" id="UP000494252">
    <property type="component" value="Unassembled WGS sequence"/>
</dbReference>
<evidence type="ECO:0000313" key="2">
    <source>
        <dbReference type="EMBL" id="CAB3799111.1"/>
    </source>
</evidence>
<keyword evidence="3" id="KW-1185">Reference proteome</keyword>
<reference evidence="2 3" key="1">
    <citation type="submission" date="2020-04" db="EMBL/GenBank/DDBJ databases">
        <authorList>
            <person name="De Canck E."/>
        </authorList>
    </citation>
    <scope>NUCLEOTIDE SEQUENCE [LARGE SCALE GENOMIC DNA]</scope>
    <source>
        <strain evidence="2 3">LMG 27177</strain>
    </source>
</reference>